<name>A0A1J1I5P9_9DIPT</name>
<evidence type="ECO:0000313" key="1">
    <source>
        <dbReference type="EMBL" id="CRK95600.1"/>
    </source>
</evidence>
<dbReference type="AlphaFoldDB" id="A0A1J1I5P9"/>
<protein>
    <submittedName>
        <fullName evidence="1">CLUMA_CG009059, isoform A</fullName>
    </submittedName>
</protein>
<dbReference type="EMBL" id="CVRI01000042">
    <property type="protein sequence ID" value="CRK95600.1"/>
    <property type="molecule type" value="Genomic_DNA"/>
</dbReference>
<dbReference type="Proteomes" id="UP000183832">
    <property type="component" value="Unassembled WGS sequence"/>
</dbReference>
<sequence length="67" mass="7878">MNQLKSRRFSLESIVVCKTRKKFIIGRNQSLITTLTATRLCCCFDYFVSLLLTLRFQIYEISDINSH</sequence>
<reference evidence="1 2" key="1">
    <citation type="submission" date="2015-04" db="EMBL/GenBank/DDBJ databases">
        <authorList>
            <person name="Syromyatnikov M.Y."/>
            <person name="Popov V.N."/>
        </authorList>
    </citation>
    <scope>NUCLEOTIDE SEQUENCE [LARGE SCALE GENOMIC DNA]</scope>
</reference>
<accession>A0A1J1I5P9</accession>
<gene>
    <name evidence="1" type="ORF">CLUMA_CG009059</name>
</gene>
<proteinExistence type="predicted"/>
<organism evidence="1 2">
    <name type="scientific">Clunio marinus</name>
    <dbReference type="NCBI Taxonomy" id="568069"/>
    <lineage>
        <taxon>Eukaryota</taxon>
        <taxon>Metazoa</taxon>
        <taxon>Ecdysozoa</taxon>
        <taxon>Arthropoda</taxon>
        <taxon>Hexapoda</taxon>
        <taxon>Insecta</taxon>
        <taxon>Pterygota</taxon>
        <taxon>Neoptera</taxon>
        <taxon>Endopterygota</taxon>
        <taxon>Diptera</taxon>
        <taxon>Nematocera</taxon>
        <taxon>Chironomoidea</taxon>
        <taxon>Chironomidae</taxon>
        <taxon>Clunio</taxon>
    </lineage>
</organism>
<keyword evidence="2" id="KW-1185">Reference proteome</keyword>
<evidence type="ECO:0000313" key="2">
    <source>
        <dbReference type="Proteomes" id="UP000183832"/>
    </source>
</evidence>